<feature type="region of interest" description="Disordered" evidence="2">
    <location>
        <begin position="68"/>
        <end position="112"/>
    </location>
</feature>
<dbReference type="InterPro" id="IPR011029">
    <property type="entry name" value="DEATH-like_dom_sf"/>
</dbReference>
<dbReference type="Gene3D" id="2.60.120.260">
    <property type="entry name" value="Galactose-binding domain-like"/>
    <property type="match status" value="2"/>
</dbReference>
<dbReference type="PROSITE" id="PS50017">
    <property type="entry name" value="DEATH_DOMAIN"/>
    <property type="match status" value="2"/>
</dbReference>
<feature type="region of interest" description="Disordered" evidence="2">
    <location>
        <begin position="1"/>
        <end position="32"/>
    </location>
</feature>
<feature type="domain" description="Death" evidence="3">
    <location>
        <begin position="457"/>
        <end position="515"/>
    </location>
</feature>
<evidence type="ECO:0000259" key="3">
    <source>
        <dbReference type="PROSITE" id="PS50017"/>
    </source>
</evidence>
<accession>A0A2B4SF13</accession>
<feature type="coiled-coil region" evidence="1">
    <location>
        <begin position="942"/>
        <end position="1000"/>
    </location>
</feature>
<comment type="caution">
    <text evidence="4">The sequence shown here is derived from an EMBL/GenBank/DDBJ whole genome shotgun (WGS) entry which is preliminary data.</text>
</comment>
<dbReference type="Pfam" id="PF00531">
    <property type="entry name" value="Death"/>
    <property type="match status" value="1"/>
</dbReference>
<dbReference type="InterPro" id="IPR000488">
    <property type="entry name" value="Death_dom"/>
</dbReference>
<feature type="compositionally biased region" description="Basic and acidic residues" evidence="2">
    <location>
        <begin position="1"/>
        <end position="10"/>
    </location>
</feature>
<organism evidence="4 5">
    <name type="scientific">Stylophora pistillata</name>
    <name type="common">Smooth cauliflower coral</name>
    <dbReference type="NCBI Taxonomy" id="50429"/>
    <lineage>
        <taxon>Eukaryota</taxon>
        <taxon>Metazoa</taxon>
        <taxon>Cnidaria</taxon>
        <taxon>Anthozoa</taxon>
        <taxon>Hexacorallia</taxon>
        <taxon>Scleractinia</taxon>
        <taxon>Astrocoeniina</taxon>
        <taxon>Pocilloporidae</taxon>
        <taxon>Stylophora</taxon>
    </lineage>
</organism>
<dbReference type="SUPFAM" id="SSF49785">
    <property type="entry name" value="Galactose-binding domain-like"/>
    <property type="match status" value="1"/>
</dbReference>
<proteinExistence type="predicted"/>
<dbReference type="EMBL" id="LSMT01000083">
    <property type="protein sequence ID" value="PFX28451.1"/>
    <property type="molecule type" value="Genomic_DNA"/>
</dbReference>
<reference evidence="5" key="1">
    <citation type="journal article" date="2017" name="bioRxiv">
        <title>Comparative analysis of the genomes of Stylophora pistillata and Acropora digitifera provides evidence for extensive differences between species of corals.</title>
        <authorList>
            <person name="Voolstra C.R."/>
            <person name="Li Y."/>
            <person name="Liew Y.J."/>
            <person name="Baumgarten S."/>
            <person name="Zoccola D."/>
            <person name="Flot J.-F."/>
            <person name="Tambutte S."/>
            <person name="Allemand D."/>
            <person name="Aranda M."/>
        </authorList>
    </citation>
    <scope>NUCLEOTIDE SEQUENCE [LARGE SCALE GENOMIC DNA]</scope>
</reference>
<dbReference type="PANTHER" id="PTHR47457:SF1">
    <property type="entry name" value="BTB DOMAIN-CONTAINING PROTEIN-RELATED"/>
    <property type="match status" value="1"/>
</dbReference>
<dbReference type="AlphaFoldDB" id="A0A2B4SF13"/>
<feature type="region of interest" description="Disordered" evidence="2">
    <location>
        <begin position="823"/>
        <end position="851"/>
    </location>
</feature>
<dbReference type="PANTHER" id="PTHR47457">
    <property type="entry name" value="OS05G0345500 PROTEIN"/>
    <property type="match status" value="1"/>
</dbReference>
<protein>
    <submittedName>
        <fullName evidence="4">E3 ubiquitin-protein ligase HECTD1</fullName>
    </submittedName>
</protein>
<feature type="compositionally biased region" description="Basic and acidic residues" evidence="2">
    <location>
        <begin position="68"/>
        <end position="107"/>
    </location>
</feature>
<gene>
    <name evidence="4" type="primary">HECTD1</name>
    <name evidence="4" type="ORF">AWC38_SpisGene6828</name>
</gene>
<name>A0A2B4SF13_STYPI</name>
<dbReference type="Gene3D" id="1.10.533.10">
    <property type="entry name" value="Death Domain, Fas"/>
    <property type="match status" value="2"/>
</dbReference>
<dbReference type="Proteomes" id="UP000225706">
    <property type="component" value="Unassembled WGS sequence"/>
</dbReference>
<dbReference type="CDD" id="cd01670">
    <property type="entry name" value="Death"/>
    <property type="match status" value="2"/>
</dbReference>
<dbReference type="SUPFAM" id="SSF47986">
    <property type="entry name" value="DEATH domain"/>
    <property type="match status" value="1"/>
</dbReference>
<evidence type="ECO:0000256" key="1">
    <source>
        <dbReference type="SAM" id="Coils"/>
    </source>
</evidence>
<evidence type="ECO:0000256" key="2">
    <source>
        <dbReference type="SAM" id="MobiDB-lite"/>
    </source>
</evidence>
<dbReference type="GO" id="GO:0007165">
    <property type="term" value="P:signal transduction"/>
    <property type="evidence" value="ECO:0007669"/>
    <property type="project" value="InterPro"/>
</dbReference>
<feature type="region of interest" description="Disordered" evidence="2">
    <location>
        <begin position="146"/>
        <end position="169"/>
    </location>
</feature>
<keyword evidence="5" id="KW-1185">Reference proteome</keyword>
<feature type="coiled-coil region" evidence="1">
    <location>
        <begin position="735"/>
        <end position="794"/>
    </location>
</feature>
<feature type="compositionally biased region" description="Basic and acidic residues" evidence="2">
    <location>
        <begin position="835"/>
        <end position="851"/>
    </location>
</feature>
<dbReference type="InterPro" id="IPR008979">
    <property type="entry name" value="Galactose-bd-like_sf"/>
</dbReference>
<feature type="compositionally biased region" description="Basic and acidic residues" evidence="2">
    <location>
        <begin position="18"/>
        <end position="32"/>
    </location>
</feature>
<keyword evidence="1" id="KW-0175">Coiled coil</keyword>
<feature type="domain" description="Death" evidence="3">
    <location>
        <begin position="625"/>
        <end position="694"/>
    </location>
</feature>
<evidence type="ECO:0000313" key="4">
    <source>
        <dbReference type="EMBL" id="PFX28451.1"/>
    </source>
</evidence>
<dbReference type="OrthoDB" id="5986263at2759"/>
<sequence length="1204" mass="139128">MQTEMGEKDSQNMQARVQRLETRIKQPEKEEVPELTRLGEIERGLCVVQESIKIIAEYLKMAVGGSLESEKNALDEPNERRQEETKSTDPVPRDTIQREQENQRTDEVNIQPLLDESQKCSHCLGLEKELNDMKTEEKTLKIEISRLQGRHSEDKKKWEDENERRKQEIKQIKDKRDALQKAYDEQLKRIAKLVRKIEQFKKNKNLAVKEKDDQIEKLKSEKEELTKLQKDETDPEELRQLRKEKTEMSTKIEELCKRVNNSESECKRLQEKLDEYIKCRWRVISPTGKQFGDNCRGVICFLKRESAELRAYRSSDGPGNAVDIFDHRRGTSSGTAGFKDSWWSIDLGPGNKLVITNCSLRDGKKNGDSALINWQLKGSNDGMNWEKFENCSNMKDPQCKCDDSFHQASKILTLSEDKNCLVLDGMQVDKIKDANCYDHRSVNDTSNDAQWRQARVTEIQILSICADVGELWRQLGTLLELPTAEVRNLATDYRMCSEKAWKVMERWLQMKGSGTGKVEVGVNSVRAQSGRGFEKFRKDFQNEQQGGKSEIQELNEIMYEMQTDPEEFDPPKTEKIAQSAQMTELEDKVSKSESECRRLQEEVKKTMKFESHTSKNTLWRQARVTESHILLIHKDVTEFWRELGTLLRLPPGEVRRMETDYRSCRERAWRVMERWLEKKGSQATLGILADALENENIGMRRAVEKLIGTEREVEGMLNPVRVQSGRLRKEFEKFREDLRSRQQAREQEIKELKDMVYEMQTTKGEDVKIMKTKLQCLETKIEELETHILSKKHNDNEIMTRFGNISDAMEQGLLALQENIIHETSSEPGNSASDQRNERHLSGRMEETRSVDEIQRNTARRARESQNWDGVRVQPLLDESSICFRCPALEKELNDVKGERDSLKIKIANSDQMNKGQREQIRKLKKSNRPVKVEKNEAIKPNEEMAEEVQKPEAEKKELEMKLNGEINLEAENEKLSTEIEELKKKAKDAEFECKFLQEELKTFINFQSRVFLPAGREFVGICTGVICFLKHRAGNAPCGAEPIASRSSDGHGEASDVLNHKTGVISGTEERENSWWSIDLGSSHLLVITHYALRHGKREKESVLTQWQLKGSNDGKDWETIETIHDRNDPQFIAPTLFCTGKWSVKGEIGPFRFFRIFQTGVNSSGKYGIHLSGIELYGVLLNICELTAKEALTYKVFIKQPK</sequence>
<evidence type="ECO:0000313" key="5">
    <source>
        <dbReference type="Proteomes" id="UP000225706"/>
    </source>
</evidence>